<evidence type="ECO:0000259" key="3">
    <source>
        <dbReference type="Pfam" id="PF04783"/>
    </source>
</evidence>
<feature type="domain" description="DUF630" evidence="3">
    <location>
        <begin position="1"/>
        <end position="59"/>
    </location>
</feature>
<proteinExistence type="predicted"/>
<evidence type="ECO:0000313" key="5">
    <source>
        <dbReference type="Proteomes" id="UP001327560"/>
    </source>
</evidence>
<dbReference type="Pfam" id="PF04783">
    <property type="entry name" value="DUF630"/>
    <property type="match status" value="1"/>
</dbReference>
<keyword evidence="5" id="KW-1185">Reference proteome</keyword>
<feature type="region of interest" description="Disordered" evidence="1">
    <location>
        <begin position="213"/>
        <end position="235"/>
    </location>
</feature>
<feature type="compositionally biased region" description="Acidic residues" evidence="1">
    <location>
        <begin position="216"/>
        <end position="230"/>
    </location>
</feature>
<protein>
    <submittedName>
        <fullName evidence="4">Uncharacterized protein</fullName>
    </submittedName>
</protein>
<dbReference type="AlphaFoldDB" id="A0AAQ3JZN5"/>
<evidence type="ECO:0000313" key="4">
    <source>
        <dbReference type="EMBL" id="WOK98309.1"/>
    </source>
</evidence>
<accession>A0AAQ3JZN5</accession>
<reference evidence="4 5" key="1">
    <citation type="submission" date="2023-10" db="EMBL/GenBank/DDBJ databases">
        <title>Chromosome-scale genome assembly provides insights into flower coloration mechanisms of Canna indica.</title>
        <authorList>
            <person name="Li C."/>
        </authorList>
    </citation>
    <scope>NUCLEOTIDE SEQUENCE [LARGE SCALE GENOMIC DNA]</scope>
    <source>
        <tissue evidence="4">Flower</tissue>
    </source>
</reference>
<evidence type="ECO:0000256" key="1">
    <source>
        <dbReference type="SAM" id="MobiDB-lite"/>
    </source>
</evidence>
<dbReference type="Proteomes" id="UP001327560">
    <property type="component" value="Chromosome 2"/>
</dbReference>
<feature type="domain" description="DUF632" evidence="2">
    <location>
        <begin position="328"/>
        <end position="647"/>
    </location>
</feature>
<dbReference type="EMBL" id="CP136891">
    <property type="protein sequence ID" value="WOK98309.1"/>
    <property type="molecule type" value="Genomic_DNA"/>
</dbReference>
<sequence>MGCSSSKLDDEDAVRLCRDRKNFIKQAMEQRNRLAYGHIVYMRSLKGVSLALCNYVDHDELHFFLASCKTLPSQSVRGVGPEEITMISKKSFAPIQNQLERSTKATVNYMKAGWNPSISVEEWPESHETVRSEYYYPTSNYGVDGYNGDAQTMDSSFFSSPYTRPRHPPASPQASQLDFFWNPFSSLNTYPYGSGPEEVLFDYDTDRLRKVRQEEGIPELEEEDDEDNDEAGIRKVPVKAEASKIYSKPTPMPVANEQTTEASRKIDKMNEIKEFRSRGVQSSEVSETTNAVELEVNNNQGNIGNGIGPQETPGFTVYVNRTPISIGEVMKDVETQFIRICDFGSELSVLLEASRAQPSSSPLESFRMLNPAALLRSASSRSSSFRFAQGSSCSTNDGYESSTNDLEESCIVPGSHKSTLDRLYAWEKKLYEEVKCGERARIEYEKRYRQLKSHDINGEEHVVVDQTRAAIRDLQTRLRVSISSVEYISKRIEALRDLELHGQVLKLIQGLARMWRTMAECHRIQKRTIDEAKLLLFSSSAAAPVSARVMPGPSPSATSLEAELRNWASCLADWIQAQRCYARSLAGWIRRCSPPIIDTTAPTPSRTAGGGGAPPVYTVCVRWSRMMDSVSEAAAIEGVEMFAAGVASVAAGQSKEGAPVEGWEAAERAAELGAKVVCAGLAVAVGAVAELASNSAKGYEELVKNLDSRRQ</sequence>
<name>A0AAQ3JZN5_9LILI</name>
<evidence type="ECO:0000259" key="2">
    <source>
        <dbReference type="Pfam" id="PF04782"/>
    </source>
</evidence>
<dbReference type="InterPro" id="IPR006867">
    <property type="entry name" value="DUF632"/>
</dbReference>
<dbReference type="PANTHER" id="PTHR21450:SF3">
    <property type="entry name" value="DUF630 FAMILY PROTEIN (DUF630 AND DUF632)"/>
    <property type="match status" value="1"/>
</dbReference>
<dbReference type="InterPro" id="IPR006868">
    <property type="entry name" value="DUF630"/>
</dbReference>
<organism evidence="4 5">
    <name type="scientific">Canna indica</name>
    <name type="common">Indian-shot</name>
    <dbReference type="NCBI Taxonomy" id="4628"/>
    <lineage>
        <taxon>Eukaryota</taxon>
        <taxon>Viridiplantae</taxon>
        <taxon>Streptophyta</taxon>
        <taxon>Embryophyta</taxon>
        <taxon>Tracheophyta</taxon>
        <taxon>Spermatophyta</taxon>
        <taxon>Magnoliopsida</taxon>
        <taxon>Liliopsida</taxon>
        <taxon>Zingiberales</taxon>
        <taxon>Cannaceae</taxon>
        <taxon>Canna</taxon>
    </lineage>
</organism>
<dbReference type="PANTHER" id="PTHR21450">
    <property type="entry name" value="PROTEIN ALTERED PHOSPHATE STARVATION RESPONSE 1"/>
    <property type="match status" value="1"/>
</dbReference>
<dbReference type="Pfam" id="PF04782">
    <property type="entry name" value="DUF632"/>
    <property type="match status" value="1"/>
</dbReference>
<gene>
    <name evidence="4" type="ORF">Cni_G07019</name>
</gene>